<dbReference type="RefSeq" id="WP_135367821.1">
    <property type="nucleotide sequence ID" value="NZ_RKLX01000007.1"/>
</dbReference>
<dbReference type="Proteomes" id="UP000297348">
    <property type="component" value="Unassembled WGS sequence"/>
</dbReference>
<organism evidence="1 2">
    <name type="scientific">Levilactobacillus suantsaiihabitans</name>
    <dbReference type="NCBI Taxonomy" id="2487722"/>
    <lineage>
        <taxon>Bacteria</taxon>
        <taxon>Bacillati</taxon>
        <taxon>Bacillota</taxon>
        <taxon>Bacilli</taxon>
        <taxon>Lactobacillales</taxon>
        <taxon>Lactobacillaceae</taxon>
        <taxon>Levilactobacillus</taxon>
    </lineage>
</organism>
<gene>
    <name evidence="1" type="ORF">EGT51_05905</name>
</gene>
<evidence type="ECO:0000313" key="2">
    <source>
        <dbReference type="Proteomes" id="UP000297348"/>
    </source>
</evidence>
<proteinExistence type="predicted"/>
<evidence type="ECO:0000313" key="1">
    <source>
        <dbReference type="EMBL" id="TGD19152.1"/>
    </source>
</evidence>
<reference evidence="1 2" key="1">
    <citation type="submission" date="2018-10" db="EMBL/GenBank/DDBJ databases">
        <title>Lactobacillus sp. R7 and Lactobacillus sp. R19 isolated from fermented mustard green product of Taiwan.</title>
        <authorList>
            <person name="Lin S.-T."/>
        </authorList>
    </citation>
    <scope>NUCLEOTIDE SEQUENCE [LARGE SCALE GENOMIC DNA]</scope>
    <source>
        <strain evidence="1 2">BCRC 81129</strain>
    </source>
</reference>
<sequence>MNEIELTHDALILEALNVLARKAKITPSALLLLNFPFTDAQLTGLDQFLNRSLFQRQALTATDVAEQLHHLRPEMAATDYHFLAQDLIKAWQKEDRYHGLVFA</sequence>
<name>A0A4Z0J8U3_9LACO</name>
<keyword evidence="2" id="KW-1185">Reference proteome</keyword>
<accession>A0A4Z0J8U3</accession>
<protein>
    <submittedName>
        <fullName evidence="1">Uncharacterized protein</fullName>
    </submittedName>
</protein>
<dbReference type="OrthoDB" id="2299936at2"/>
<dbReference type="EMBL" id="RKLX01000007">
    <property type="protein sequence ID" value="TGD19152.1"/>
    <property type="molecule type" value="Genomic_DNA"/>
</dbReference>
<comment type="caution">
    <text evidence="1">The sequence shown here is derived from an EMBL/GenBank/DDBJ whole genome shotgun (WGS) entry which is preliminary data.</text>
</comment>
<dbReference type="AlphaFoldDB" id="A0A4Z0J8U3"/>